<evidence type="ECO:0000313" key="4">
    <source>
        <dbReference type="Proteomes" id="UP000647491"/>
    </source>
</evidence>
<evidence type="ECO:0000256" key="1">
    <source>
        <dbReference type="SAM" id="MobiDB-lite"/>
    </source>
</evidence>
<protein>
    <submittedName>
        <fullName evidence="3">ABC transporter substrate-binding protein</fullName>
    </submittedName>
</protein>
<dbReference type="SUPFAM" id="SSF53850">
    <property type="entry name" value="Periplasmic binding protein-like II"/>
    <property type="match status" value="1"/>
</dbReference>
<feature type="domain" description="SsuA/THI5-like" evidence="2">
    <location>
        <begin position="149"/>
        <end position="208"/>
    </location>
</feature>
<feature type="compositionally biased region" description="Low complexity" evidence="1">
    <location>
        <begin position="30"/>
        <end position="49"/>
    </location>
</feature>
<evidence type="ECO:0000313" key="3">
    <source>
        <dbReference type="EMBL" id="MBC8598085.1"/>
    </source>
</evidence>
<dbReference type="PIRSF" id="PIRSF027386">
    <property type="entry name" value="UCP027386_ABC_sbc_TM0202"/>
    <property type="match status" value="1"/>
</dbReference>
<dbReference type="Proteomes" id="UP000647491">
    <property type="component" value="Unassembled WGS sequence"/>
</dbReference>
<name>A0ABR7NPP0_9FIRM</name>
<dbReference type="PANTHER" id="PTHR30024:SF46">
    <property type="entry name" value="ABC TRANSPORTER, SUBSTRATE-BINDING LIPOPROTEIN"/>
    <property type="match status" value="1"/>
</dbReference>
<feature type="region of interest" description="Disordered" evidence="1">
    <location>
        <begin position="20"/>
        <end position="79"/>
    </location>
</feature>
<dbReference type="Pfam" id="PF09084">
    <property type="entry name" value="NMT1"/>
    <property type="match status" value="1"/>
</dbReference>
<comment type="caution">
    <text evidence="3">The sequence shown here is derived from an EMBL/GenBank/DDBJ whole genome shotgun (WGS) entry which is preliminary data.</text>
</comment>
<dbReference type="InterPro" id="IPR027024">
    <property type="entry name" value="UCP027386_ABC_sbc_TM0202"/>
</dbReference>
<keyword evidence="4" id="KW-1185">Reference proteome</keyword>
<dbReference type="Gene3D" id="3.40.190.10">
    <property type="entry name" value="Periplasmic binding protein-like II"/>
    <property type="match status" value="2"/>
</dbReference>
<gene>
    <name evidence="3" type="ORF">H8708_02375</name>
</gene>
<reference evidence="3 4" key="1">
    <citation type="submission" date="2020-08" db="EMBL/GenBank/DDBJ databases">
        <title>Genome public.</title>
        <authorList>
            <person name="Liu C."/>
            <person name="Sun Q."/>
        </authorList>
    </citation>
    <scope>NUCLEOTIDE SEQUENCE [LARGE SCALE GENOMIC DNA]</scope>
    <source>
        <strain evidence="3 4">BX10</strain>
    </source>
</reference>
<accession>A0ABR7NPP0</accession>
<dbReference type="PANTHER" id="PTHR30024">
    <property type="entry name" value="ALIPHATIC SULFONATES-BINDING PROTEIN-RELATED"/>
    <property type="match status" value="1"/>
</dbReference>
<evidence type="ECO:0000259" key="2">
    <source>
        <dbReference type="Pfam" id="PF09084"/>
    </source>
</evidence>
<dbReference type="PROSITE" id="PS51257">
    <property type="entry name" value="PROKAR_LIPOPROTEIN"/>
    <property type="match status" value="1"/>
</dbReference>
<dbReference type="InterPro" id="IPR015168">
    <property type="entry name" value="SsuA/THI5"/>
</dbReference>
<organism evidence="3 4">
    <name type="scientific">Enterocloster hominis</name>
    <name type="common">ex Liu et al. 2021</name>
    <dbReference type="NCBI Taxonomy" id="2763663"/>
    <lineage>
        <taxon>Bacteria</taxon>
        <taxon>Bacillati</taxon>
        <taxon>Bacillota</taxon>
        <taxon>Clostridia</taxon>
        <taxon>Lachnospirales</taxon>
        <taxon>Lachnospiraceae</taxon>
        <taxon>Enterocloster</taxon>
    </lineage>
</organism>
<sequence>MKKFTSFILAAALGMALLTGCGPEKPAETSAAGSADSQTAAASSDAEASVPETSEKESSEAAAAGKESSGGSGDGTVIRVGGLKGPTTMGLVKLMDDAENGKAQNDYEFTMVTAADELTALVAGNKVDIALLPANVAGVLYNKTKGGISVIDVNTLGVLYLVSSDTSVTSIDQLKGKTIYLTGKGTTPEYSLRYLMSAAGLTEDDVTLEFKSEPAEVASVLAEDPSRIGLLPQPFVTSALAQNESLSVILDLTKAWDEAQEQAETRSRMITGVTIVNNDFLAAHGDLVDTFLSEHEASIRFTSEDPDTASMLIEAAGIVPKAAVAKKALPGCNIAFLSGGEMKTALSGYLKALFDQNPASTGGALPDDAFYYTGAVSN</sequence>
<dbReference type="EMBL" id="JACRTJ010000005">
    <property type="protein sequence ID" value="MBC8598085.1"/>
    <property type="molecule type" value="Genomic_DNA"/>
</dbReference>
<proteinExistence type="predicted"/>
<dbReference type="RefSeq" id="WP_262426836.1">
    <property type="nucleotide sequence ID" value="NZ_JACRTJ010000005.1"/>
</dbReference>